<dbReference type="InterPro" id="IPR040750">
    <property type="entry name" value="eIF3m_C_helix"/>
</dbReference>
<dbReference type="Proteomes" id="UP000765509">
    <property type="component" value="Unassembled WGS sequence"/>
</dbReference>
<dbReference type="SMART" id="SM00088">
    <property type="entry name" value="PINT"/>
    <property type="match status" value="1"/>
</dbReference>
<proteinExistence type="inferred from homology"/>
<dbReference type="PANTHER" id="PTHR15350">
    <property type="entry name" value="COP9 SIGNALOSOME COMPLEX SUBUNIT 7/DENDRITIC CELL PROTEIN GA17"/>
    <property type="match status" value="1"/>
</dbReference>
<dbReference type="EMBL" id="AVOT02002207">
    <property type="protein sequence ID" value="MBW0469511.1"/>
    <property type="molecule type" value="Genomic_DNA"/>
</dbReference>
<accession>A0A9Q3GJA0</accession>
<dbReference type="OrthoDB" id="10267031at2759"/>
<comment type="similarity">
    <text evidence="1">Belongs to the CSN7/EIF3M family. CSN7 subfamily.</text>
</comment>
<name>A0A9Q3GJA0_9BASI</name>
<dbReference type="GO" id="GO:0005852">
    <property type="term" value="C:eukaryotic translation initiation factor 3 complex"/>
    <property type="evidence" value="ECO:0007669"/>
    <property type="project" value="TreeGrafter"/>
</dbReference>
<dbReference type="AlphaFoldDB" id="A0A9Q3GJA0"/>
<keyword evidence="5" id="KW-1185">Reference proteome</keyword>
<gene>
    <name evidence="4" type="ORF">O181_009226</name>
</gene>
<dbReference type="InterPro" id="IPR000717">
    <property type="entry name" value="PCI_dom"/>
</dbReference>
<dbReference type="Pfam" id="PF18005">
    <property type="entry name" value="eIF3m_C_helix"/>
    <property type="match status" value="1"/>
</dbReference>
<evidence type="ECO:0000259" key="3">
    <source>
        <dbReference type="SMART" id="SM00088"/>
    </source>
</evidence>
<protein>
    <recommendedName>
        <fullName evidence="3">PCI domain-containing protein</fullName>
    </recommendedName>
</protein>
<evidence type="ECO:0000313" key="4">
    <source>
        <dbReference type="EMBL" id="MBW0469511.1"/>
    </source>
</evidence>
<evidence type="ECO:0000256" key="1">
    <source>
        <dbReference type="ARBA" id="ARBA00008482"/>
    </source>
</evidence>
<feature type="domain" description="PCI" evidence="3">
    <location>
        <begin position="406"/>
        <end position="504"/>
    </location>
</feature>
<comment type="caution">
    <text evidence="4">The sequence shown here is derived from an EMBL/GenBank/DDBJ whole genome shotgun (WGS) entry which is preliminary data.</text>
</comment>
<feature type="region of interest" description="Disordered" evidence="2">
    <location>
        <begin position="114"/>
        <end position="143"/>
    </location>
</feature>
<dbReference type="PANTHER" id="PTHR15350:SF2">
    <property type="entry name" value="EUKARYOTIC TRANSLATION INITIATION FACTOR 3 SUBUNIT M"/>
    <property type="match status" value="1"/>
</dbReference>
<dbReference type="GO" id="GO:0002183">
    <property type="term" value="P:cytoplasmic translational initiation"/>
    <property type="evidence" value="ECO:0007669"/>
    <property type="project" value="TreeGrafter"/>
</dbReference>
<evidence type="ECO:0000313" key="5">
    <source>
        <dbReference type="Proteomes" id="UP000765509"/>
    </source>
</evidence>
<sequence>MMAVLVESSVTVISTVISTVIVTVISTESSIAGLIMTPYSPFMASANIATTTQGSVWTVLVQPSFVDLVFEASVLVTKGPAHQAAPVTGIPKSSLHPSEFALRIEESAQALVGRAGTNADKDDRPEGEGIPTEDGGETKEQDTEEVKQAKQKIVAEIWSKVQPGCFTRTDDRELEAATNLLLTLLLTFFSPSHPDYSTFVLRLLEAIATAEGKTTSYGRYNPIFTLFNALPGPHSVSEDRLPLQLTIFSRLADLVALHPEDLNILLPTLLRLPSYLTQWGLVSSKAGISVITQVIRLCEQGGKPQDAFNLSLVYLSSPSLANQAQCAEIDQVVEYFLKLTLSLPDCYEWDLLDDIVPIDRYLHSNPTGKERYQNLINLLKSPSTKFQEVEKELKSNTHLHHSLSEEVQLQVQKKARLLCLTEMCASRVGGEVKYSEVKDCLGLKVPIEEDDGMEVEEWVIDAVKVKLISAKLHQPSQMISITKAVNRSFGTTQWQLLGKKLQGWSHSIDRLITVVEDGLSSIDLNRQGTGKIVTVNA</sequence>
<dbReference type="InterPro" id="IPR045237">
    <property type="entry name" value="COPS7/eIF3m"/>
</dbReference>
<organism evidence="4 5">
    <name type="scientific">Austropuccinia psidii MF-1</name>
    <dbReference type="NCBI Taxonomy" id="1389203"/>
    <lineage>
        <taxon>Eukaryota</taxon>
        <taxon>Fungi</taxon>
        <taxon>Dikarya</taxon>
        <taxon>Basidiomycota</taxon>
        <taxon>Pucciniomycotina</taxon>
        <taxon>Pucciniomycetes</taxon>
        <taxon>Pucciniales</taxon>
        <taxon>Sphaerophragmiaceae</taxon>
        <taxon>Austropuccinia</taxon>
    </lineage>
</organism>
<evidence type="ECO:0000256" key="2">
    <source>
        <dbReference type="SAM" id="MobiDB-lite"/>
    </source>
</evidence>
<reference evidence="4" key="1">
    <citation type="submission" date="2021-03" db="EMBL/GenBank/DDBJ databases">
        <title>Draft genome sequence of rust myrtle Austropuccinia psidii MF-1, a brazilian biotype.</title>
        <authorList>
            <person name="Quecine M.C."/>
            <person name="Pachon D.M.R."/>
            <person name="Bonatelli M.L."/>
            <person name="Correr F.H."/>
            <person name="Franceschini L.M."/>
            <person name="Leite T.F."/>
            <person name="Margarido G.R.A."/>
            <person name="Almeida C.A."/>
            <person name="Ferrarezi J.A."/>
            <person name="Labate C.A."/>
        </authorList>
    </citation>
    <scope>NUCLEOTIDE SEQUENCE</scope>
    <source>
        <strain evidence="4">MF-1</strain>
    </source>
</reference>